<feature type="domain" description="Pellino FHA" evidence="1">
    <location>
        <begin position="1"/>
        <end position="56"/>
    </location>
</feature>
<dbReference type="PANTHER" id="PTHR12098">
    <property type="entry name" value="E3 UBIQUITIN-PROTEIN LIGASE PELLINO-RELATED"/>
    <property type="match status" value="1"/>
</dbReference>
<protein>
    <recommendedName>
        <fullName evidence="1">Pellino FHA domain-containing protein</fullName>
    </recommendedName>
</protein>
<keyword evidence="3" id="KW-1185">Reference proteome</keyword>
<evidence type="ECO:0000313" key="3">
    <source>
        <dbReference type="Proteomes" id="UP000261360"/>
    </source>
</evidence>
<organism evidence="2 3">
    <name type="scientific">Seriola lalandi dorsalis</name>
    <dbReference type="NCBI Taxonomy" id="1841481"/>
    <lineage>
        <taxon>Eukaryota</taxon>
        <taxon>Metazoa</taxon>
        <taxon>Chordata</taxon>
        <taxon>Craniata</taxon>
        <taxon>Vertebrata</taxon>
        <taxon>Euteleostomi</taxon>
        <taxon>Actinopterygii</taxon>
        <taxon>Neopterygii</taxon>
        <taxon>Teleostei</taxon>
        <taxon>Neoteleostei</taxon>
        <taxon>Acanthomorphata</taxon>
        <taxon>Carangaria</taxon>
        <taxon>Carangiformes</taxon>
        <taxon>Carangidae</taxon>
        <taxon>Seriola</taxon>
    </lineage>
</organism>
<dbReference type="STRING" id="1841481.ENSSLDP00000015309"/>
<dbReference type="GO" id="GO:0061630">
    <property type="term" value="F:ubiquitin protein ligase activity"/>
    <property type="evidence" value="ECO:0007669"/>
    <property type="project" value="InterPro"/>
</dbReference>
<dbReference type="InterPro" id="IPR048334">
    <property type="entry name" value="Pellino_FHA"/>
</dbReference>
<dbReference type="AlphaFoldDB" id="A0A3B4XC19"/>
<sequence length="81" mass="8881">MDGLTTNGVLVMHPRHGFSQDSKPGLWREISVCGNVFTLRETRSSQQRGKMVVTQSVSVGQCTGVIHLSSPPSLLSESKRR</sequence>
<reference evidence="2" key="1">
    <citation type="submission" date="2025-08" db="UniProtKB">
        <authorList>
            <consortium name="Ensembl"/>
        </authorList>
    </citation>
    <scope>IDENTIFICATION</scope>
</reference>
<evidence type="ECO:0000313" key="2">
    <source>
        <dbReference type="Ensembl" id="ENSSLDP00000015309.1"/>
    </source>
</evidence>
<dbReference type="GO" id="GO:0070936">
    <property type="term" value="P:protein K48-linked ubiquitination"/>
    <property type="evidence" value="ECO:0007669"/>
    <property type="project" value="TreeGrafter"/>
</dbReference>
<dbReference type="InterPro" id="IPR006800">
    <property type="entry name" value="Pellino_fam"/>
</dbReference>
<dbReference type="GeneTree" id="ENSGT00950000183050"/>
<proteinExistence type="predicted"/>
<dbReference type="Ensembl" id="ENSSLDT00000015884.1">
    <property type="protein sequence ID" value="ENSSLDP00000015309.1"/>
    <property type="gene ID" value="ENSSLDG00000012179.1"/>
</dbReference>
<dbReference type="Pfam" id="PF04710">
    <property type="entry name" value="Pellino_FHA"/>
    <property type="match status" value="1"/>
</dbReference>
<dbReference type="PANTHER" id="PTHR12098:SF4">
    <property type="entry name" value="E3 UBIQUITIN-PROTEIN LIGASE PELLINO HOMOLOG 1"/>
    <property type="match status" value="1"/>
</dbReference>
<accession>A0A3B4XC19</accession>
<name>A0A3B4XC19_SERLL</name>
<evidence type="ECO:0000259" key="1">
    <source>
        <dbReference type="Pfam" id="PF04710"/>
    </source>
</evidence>
<dbReference type="Proteomes" id="UP000261360">
    <property type="component" value="Unplaced"/>
</dbReference>
<dbReference type="GO" id="GO:0008592">
    <property type="term" value="P:regulation of Toll signaling pathway"/>
    <property type="evidence" value="ECO:0007669"/>
    <property type="project" value="InterPro"/>
</dbReference>
<reference evidence="2" key="2">
    <citation type="submission" date="2025-09" db="UniProtKB">
        <authorList>
            <consortium name="Ensembl"/>
        </authorList>
    </citation>
    <scope>IDENTIFICATION</scope>
</reference>